<gene>
    <name evidence="1" type="ORF">K470DRAFT_263222</name>
</gene>
<organism evidence="1 2">
    <name type="scientific">Piedraia hortae CBS 480.64</name>
    <dbReference type="NCBI Taxonomy" id="1314780"/>
    <lineage>
        <taxon>Eukaryota</taxon>
        <taxon>Fungi</taxon>
        <taxon>Dikarya</taxon>
        <taxon>Ascomycota</taxon>
        <taxon>Pezizomycotina</taxon>
        <taxon>Dothideomycetes</taxon>
        <taxon>Dothideomycetidae</taxon>
        <taxon>Capnodiales</taxon>
        <taxon>Piedraiaceae</taxon>
        <taxon>Piedraia</taxon>
    </lineage>
</organism>
<dbReference type="Proteomes" id="UP000799421">
    <property type="component" value="Unassembled WGS sequence"/>
</dbReference>
<keyword evidence="2" id="KW-1185">Reference proteome</keyword>
<dbReference type="AlphaFoldDB" id="A0A6A7C3E4"/>
<evidence type="ECO:0000313" key="2">
    <source>
        <dbReference type="Proteomes" id="UP000799421"/>
    </source>
</evidence>
<sequence>MAPVHSMCPGPPPCNVSKLVTSTREQNQQIEELSSFPEISNVNVSLINFNPPETDWRTCFRPNPYVRLYETQALPVQDGSNQSCLDGVAQLQVNSLSRRRHQPVSQLPGAAQSLFISQFEVENRPKPRIPRTMISSFAVATLIPGVDVPYVPWVPIPRWIGQLVAWFQRMYIARGDPYREQYLWKLHAMSRDDEDLRRVLQVAATKRQDVFTNSTFTNLLIYAGEQIRLEGKEAELLGKEWMDDMEKMDETVA</sequence>
<proteinExistence type="predicted"/>
<name>A0A6A7C3E4_9PEZI</name>
<evidence type="ECO:0000313" key="1">
    <source>
        <dbReference type="EMBL" id="KAF2862106.1"/>
    </source>
</evidence>
<protein>
    <submittedName>
        <fullName evidence="1">Uncharacterized protein</fullName>
    </submittedName>
</protein>
<accession>A0A6A7C3E4</accession>
<reference evidence="1" key="1">
    <citation type="journal article" date="2020" name="Stud. Mycol.">
        <title>101 Dothideomycetes genomes: a test case for predicting lifestyles and emergence of pathogens.</title>
        <authorList>
            <person name="Haridas S."/>
            <person name="Albert R."/>
            <person name="Binder M."/>
            <person name="Bloem J."/>
            <person name="Labutti K."/>
            <person name="Salamov A."/>
            <person name="Andreopoulos B."/>
            <person name="Baker S."/>
            <person name="Barry K."/>
            <person name="Bills G."/>
            <person name="Bluhm B."/>
            <person name="Cannon C."/>
            <person name="Castanera R."/>
            <person name="Culley D."/>
            <person name="Daum C."/>
            <person name="Ezra D."/>
            <person name="Gonzalez J."/>
            <person name="Henrissat B."/>
            <person name="Kuo A."/>
            <person name="Liang C."/>
            <person name="Lipzen A."/>
            <person name="Lutzoni F."/>
            <person name="Magnuson J."/>
            <person name="Mondo S."/>
            <person name="Nolan M."/>
            <person name="Ohm R."/>
            <person name="Pangilinan J."/>
            <person name="Park H.-J."/>
            <person name="Ramirez L."/>
            <person name="Alfaro M."/>
            <person name="Sun H."/>
            <person name="Tritt A."/>
            <person name="Yoshinaga Y."/>
            <person name="Zwiers L.-H."/>
            <person name="Turgeon B."/>
            <person name="Goodwin S."/>
            <person name="Spatafora J."/>
            <person name="Crous P."/>
            <person name="Grigoriev I."/>
        </authorList>
    </citation>
    <scope>NUCLEOTIDE SEQUENCE</scope>
    <source>
        <strain evidence="1">CBS 480.64</strain>
    </source>
</reference>
<dbReference type="EMBL" id="MU005968">
    <property type="protein sequence ID" value="KAF2862106.1"/>
    <property type="molecule type" value="Genomic_DNA"/>
</dbReference>